<sequence>MEYLGSIYSYSGSYERCFFFFATADKNRYSGRCICRKPFILSLLVLVIN</sequence>
<proteinExistence type="predicted"/>
<protein>
    <submittedName>
        <fullName evidence="1">ORF49h</fullName>
    </submittedName>
</protein>
<dbReference type="AlphaFoldDB" id="A4QM79"/>
<reference evidence="1" key="1">
    <citation type="submission" date="2007-04" db="EMBL/GenBank/DDBJ databases">
        <authorList>
            <person name="Noh E.W."/>
            <person name="Lee J.S."/>
            <person name="Choi Y.I."/>
            <person name="Han M.S."/>
            <person name="Yi Y.S."/>
            <person name="Han S.U."/>
        </authorList>
    </citation>
    <scope>NUCLEOTIDE SEQUENCE</scope>
</reference>
<evidence type="ECO:0000313" key="1">
    <source>
        <dbReference type="EMBL" id="ABP35417.1"/>
    </source>
</evidence>
<geneLocation type="chloroplast" evidence="1"/>
<keyword evidence="1" id="KW-0150">Chloroplast</keyword>
<dbReference type="EMBL" id="AY228468">
    <property type="protein sequence ID" value="ABP35417.1"/>
    <property type="molecule type" value="Genomic_DNA"/>
</dbReference>
<name>A4QM79_PINKO</name>
<organism evidence="1">
    <name type="scientific">Pinus koraiensis</name>
    <name type="common">Korean pine</name>
    <dbReference type="NCBI Taxonomy" id="88728"/>
    <lineage>
        <taxon>Eukaryota</taxon>
        <taxon>Viridiplantae</taxon>
        <taxon>Streptophyta</taxon>
        <taxon>Embryophyta</taxon>
        <taxon>Tracheophyta</taxon>
        <taxon>Spermatophyta</taxon>
        <taxon>Pinopsida</taxon>
        <taxon>Pinidae</taxon>
        <taxon>Conifers I</taxon>
        <taxon>Pinales</taxon>
        <taxon>Pinaceae</taxon>
        <taxon>Pinus</taxon>
        <taxon>Pinus subgen. Strobus</taxon>
    </lineage>
</organism>
<keyword evidence="1" id="KW-0934">Plastid</keyword>
<accession>A4QM79</accession>